<keyword evidence="3" id="KW-1185">Reference proteome</keyword>
<evidence type="ECO:0000313" key="3">
    <source>
        <dbReference type="Proteomes" id="UP000762110"/>
    </source>
</evidence>
<evidence type="ECO:0000259" key="1">
    <source>
        <dbReference type="Pfam" id="PF02955"/>
    </source>
</evidence>
<dbReference type="Pfam" id="PF02955">
    <property type="entry name" value="GSH-S_ATP"/>
    <property type="match status" value="1"/>
</dbReference>
<sequence>MNIALVTYQDKGAYTSPTVENEDDSLLRFLKSKNLNIQKVIWNDPQVNWECYDIAILKSPWDYFDLITDFYQWLESLKNKNVKLLNPIDIVKWNADKHYLQDIEKAGLKVTPSIFIDKGQKINLQDYFEKLSTDKIIVKPSVSGGSKNTFKVTAINAEEISTKLNDLLQKEDFILQPFLSEIEETGEWSLLFFGGEFSHALLKKAKSGDFRVQHTFGGTIHPQHPSQHLLATAQQYVNHFAKDCLYARVDGAIVNDEFLLMELELIEPFLFLATEEKALENYYEALMKLI</sequence>
<dbReference type="Proteomes" id="UP000762110">
    <property type="component" value="Unassembled WGS sequence"/>
</dbReference>
<gene>
    <name evidence="2" type="ORF">HQN85_12070</name>
</gene>
<dbReference type="InterPro" id="IPR004218">
    <property type="entry name" value="GSHS_ATP-bd"/>
</dbReference>
<feature type="domain" description="Prokaryotic glutathione synthetase ATP-binding" evidence="1">
    <location>
        <begin position="123"/>
        <end position="243"/>
    </location>
</feature>
<evidence type="ECO:0000313" key="2">
    <source>
        <dbReference type="EMBL" id="NQX32468.1"/>
    </source>
</evidence>
<dbReference type="InterPro" id="IPR053191">
    <property type="entry name" value="DcsG_Biosynth_Enzyme"/>
</dbReference>
<proteinExistence type="predicted"/>
<name>A0ABX2DG50_9SPHI</name>
<dbReference type="RefSeq" id="WP_173272478.1">
    <property type="nucleotide sequence ID" value="NZ_JABMKV010000002.1"/>
</dbReference>
<dbReference type="EMBL" id="JABMKV010000002">
    <property type="protein sequence ID" value="NQX32468.1"/>
    <property type="molecule type" value="Genomic_DNA"/>
</dbReference>
<accession>A0ABX2DG50</accession>
<dbReference type="PANTHER" id="PTHR39217:SF1">
    <property type="entry name" value="GLUTATHIONE SYNTHETASE"/>
    <property type="match status" value="1"/>
</dbReference>
<comment type="caution">
    <text evidence="2">The sequence shown here is derived from an EMBL/GenBank/DDBJ whole genome shotgun (WGS) entry which is preliminary data.</text>
</comment>
<dbReference type="PANTHER" id="PTHR39217">
    <property type="match status" value="1"/>
</dbReference>
<dbReference type="SUPFAM" id="SSF56059">
    <property type="entry name" value="Glutathione synthetase ATP-binding domain-like"/>
    <property type="match status" value="1"/>
</dbReference>
<protein>
    <recommendedName>
        <fullName evidence="1">Prokaryotic glutathione synthetase ATP-binding domain-containing protein</fullName>
    </recommendedName>
</protein>
<reference evidence="2 3" key="1">
    <citation type="submission" date="2020-05" db="EMBL/GenBank/DDBJ databases">
        <title>Description of Pedobacter foliorum sp. nov.</title>
        <authorList>
            <person name="Qi S."/>
            <person name="Carlier A."/>
            <person name="Cnockaert M."/>
            <person name="Vandamme P."/>
        </authorList>
    </citation>
    <scope>NUCLEOTIDE SEQUENCE [LARGE SCALE GENOMIC DNA]</scope>
    <source>
        <strain evidence="2 3">LMG 31300</strain>
    </source>
</reference>
<organism evidence="2 3">
    <name type="scientific">Pedobacter boryungensis</name>
    <dbReference type="NCBI Taxonomy" id="869962"/>
    <lineage>
        <taxon>Bacteria</taxon>
        <taxon>Pseudomonadati</taxon>
        <taxon>Bacteroidota</taxon>
        <taxon>Sphingobacteriia</taxon>
        <taxon>Sphingobacteriales</taxon>
        <taxon>Sphingobacteriaceae</taxon>
        <taxon>Pedobacter</taxon>
    </lineage>
</organism>